<reference evidence="2" key="1">
    <citation type="submission" date="2017-02" db="UniProtKB">
        <authorList>
            <consortium name="WormBaseParasite"/>
        </authorList>
    </citation>
    <scope>IDENTIFICATION</scope>
</reference>
<proteinExistence type="predicted"/>
<name>A0A0N5BXN8_STREA</name>
<organism evidence="1 2">
    <name type="scientific">Strongyloides papillosus</name>
    <name type="common">Intestinal threadworm</name>
    <dbReference type="NCBI Taxonomy" id="174720"/>
    <lineage>
        <taxon>Eukaryota</taxon>
        <taxon>Metazoa</taxon>
        <taxon>Ecdysozoa</taxon>
        <taxon>Nematoda</taxon>
        <taxon>Chromadorea</taxon>
        <taxon>Rhabditida</taxon>
        <taxon>Tylenchina</taxon>
        <taxon>Panagrolaimomorpha</taxon>
        <taxon>Strongyloidoidea</taxon>
        <taxon>Strongyloididae</taxon>
        <taxon>Strongyloides</taxon>
    </lineage>
</organism>
<evidence type="ECO:0000313" key="2">
    <source>
        <dbReference type="WBParaSite" id="SPAL_0001056050.1"/>
    </source>
</evidence>
<keyword evidence="1" id="KW-1185">Reference proteome</keyword>
<accession>A0A0N5BXN8</accession>
<protein>
    <submittedName>
        <fullName evidence="2">Uncharacterized protein</fullName>
    </submittedName>
</protein>
<dbReference type="WBParaSite" id="SPAL_0001056050.1">
    <property type="protein sequence ID" value="SPAL_0001056050.1"/>
    <property type="gene ID" value="SPAL_0001056050"/>
</dbReference>
<dbReference type="AlphaFoldDB" id="A0A0N5BXN8"/>
<evidence type="ECO:0000313" key="1">
    <source>
        <dbReference type="Proteomes" id="UP000046392"/>
    </source>
</evidence>
<dbReference type="Proteomes" id="UP000046392">
    <property type="component" value="Unplaced"/>
</dbReference>
<sequence>MNVNNCNLINSVDKDSWFLIFHSNNFLVEELWYLKKYYCEINKGILKKFKFISFFNYLFKTHLTFHGEIMINE</sequence>